<dbReference type="AlphaFoldDB" id="A0A9W9RCZ3"/>
<protein>
    <submittedName>
        <fullName evidence="2">Uncharacterized protein</fullName>
    </submittedName>
</protein>
<reference evidence="2" key="2">
    <citation type="journal article" date="2023" name="IMA Fungus">
        <title>Comparative genomic study of the Penicillium genus elucidates a diverse pangenome and 15 lateral gene transfer events.</title>
        <authorList>
            <person name="Petersen C."/>
            <person name="Sorensen T."/>
            <person name="Nielsen M.R."/>
            <person name="Sondergaard T.E."/>
            <person name="Sorensen J.L."/>
            <person name="Fitzpatrick D.A."/>
            <person name="Frisvad J.C."/>
            <person name="Nielsen K.L."/>
        </authorList>
    </citation>
    <scope>NUCLEOTIDE SEQUENCE</scope>
    <source>
        <strain evidence="2">IBT 35675</strain>
    </source>
</reference>
<gene>
    <name evidence="2" type="ORF">N7541_005044</name>
</gene>
<dbReference type="Proteomes" id="UP001148299">
    <property type="component" value="Unassembled WGS sequence"/>
</dbReference>
<dbReference type="EMBL" id="JAPZBR010000003">
    <property type="protein sequence ID" value="KAJ5357886.1"/>
    <property type="molecule type" value="Genomic_DNA"/>
</dbReference>
<proteinExistence type="predicted"/>
<comment type="caution">
    <text evidence="2">The sequence shown here is derived from an EMBL/GenBank/DDBJ whole genome shotgun (WGS) entry which is preliminary data.</text>
</comment>
<organism evidence="2 3">
    <name type="scientific">Penicillium brevicompactum</name>
    <dbReference type="NCBI Taxonomy" id="5074"/>
    <lineage>
        <taxon>Eukaryota</taxon>
        <taxon>Fungi</taxon>
        <taxon>Dikarya</taxon>
        <taxon>Ascomycota</taxon>
        <taxon>Pezizomycotina</taxon>
        <taxon>Eurotiomycetes</taxon>
        <taxon>Eurotiomycetidae</taxon>
        <taxon>Eurotiales</taxon>
        <taxon>Aspergillaceae</taxon>
        <taxon>Penicillium</taxon>
    </lineage>
</organism>
<accession>A0A9W9RCZ3</accession>
<evidence type="ECO:0000313" key="3">
    <source>
        <dbReference type="Proteomes" id="UP001148299"/>
    </source>
</evidence>
<reference evidence="2" key="1">
    <citation type="submission" date="2022-12" db="EMBL/GenBank/DDBJ databases">
        <authorList>
            <person name="Petersen C."/>
        </authorList>
    </citation>
    <scope>NUCLEOTIDE SEQUENCE</scope>
    <source>
        <strain evidence="2">IBT 35675</strain>
    </source>
</reference>
<evidence type="ECO:0000256" key="1">
    <source>
        <dbReference type="SAM" id="MobiDB-lite"/>
    </source>
</evidence>
<feature type="region of interest" description="Disordered" evidence="1">
    <location>
        <begin position="36"/>
        <end position="60"/>
    </location>
</feature>
<sequence length="60" mass="6218">MICPQKFSLPVTAAPETCTGNTESTRGGLGNVGLIDTRGHIDPRTTGSIVGDRGSFGTLR</sequence>
<keyword evidence="3" id="KW-1185">Reference proteome</keyword>
<name>A0A9W9RCZ3_PENBR</name>
<evidence type="ECO:0000313" key="2">
    <source>
        <dbReference type="EMBL" id="KAJ5357886.1"/>
    </source>
</evidence>